<dbReference type="GeneID" id="16606629"/>
<proteinExistence type="predicted"/>
<dbReference type="Proteomes" id="UP000204584">
    <property type="component" value="Segment"/>
</dbReference>
<evidence type="ECO:0000313" key="1">
    <source>
        <dbReference type="EMBL" id="AGO84842.1"/>
    </source>
</evidence>
<sequence length="428" mass="46793">MIACAAQTVGVKRSAAAASGTQQQIEACTTEPAPHVRSSDRLVQSGTRHTDAAIEAHPTSAVCDSPRVARTRVENHAESGTTSYGDAIGPDLQYQVMKILFRDDPLDALRYATLDRQHWAILESIKSTIVRTSALISADVPITARRLLAANVGLARGLAGGSSPQDWEAAVAASLMEGFVRFLFTGGCVTLAAARTQRESVAHARYTEYDTTHAGDAVTAILDGMTLEGRVPSLYEWIMQGSFGAFLAKRRQSRFRTLLSARGVCRGYFNRHDCRTYLLHLDAVGVRVGNHPRRPWTGTGGHGLSTEDRALQPILFFPQTYGRIFPDAIDCAERPLTWRDKASGETRTAPIDSPDAEATIRDYLDSMVRQHTVGPCARIQATGDLAVPTFSDFFPGAIYLADVVPDVALMMDLRSPRIERLLGQQFRY</sequence>
<keyword evidence="2" id="KW-1185">Reference proteome</keyword>
<dbReference type="RefSeq" id="YP_008437915.1">
    <property type="nucleotide sequence ID" value="NC_022098.1"/>
</dbReference>
<dbReference type="KEGG" id="vg:16606629"/>
<reference evidence="1 2" key="1">
    <citation type="journal article" date="2013" name="Science">
        <title>Pandoraviruses: amoeba viruses with genomes up to 2.5 Mb reaching that of parasitic eukaryotes.</title>
        <authorList>
            <person name="Philippe N."/>
            <person name="Legendre M."/>
            <person name="Doutre G."/>
            <person name="Coute Y."/>
            <person name="Poirot O."/>
            <person name="Lescot M."/>
            <person name="Arslan D."/>
            <person name="Seltzer V."/>
            <person name="Bertaux L."/>
            <person name="Bruley C."/>
            <person name="Garin J."/>
            <person name="Claverie J.M."/>
            <person name="Abergel C."/>
        </authorList>
    </citation>
    <scope>NUCLEOTIDE SEQUENCE [LARGE SCALE GENOMIC DNA]</scope>
</reference>
<gene>
    <name evidence="1" type="ORF">psal_cds_812</name>
</gene>
<evidence type="ECO:0000313" key="2">
    <source>
        <dbReference type="Proteomes" id="UP000204584"/>
    </source>
</evidence>
<protein>
    <submittedName>
        <fullName evidence="1">Uncharacterized protein</fullName>
    </submittedName>
</protein>
<organism evidence="1 2">
    <name type="scientific">Pandoravirus salinus</name>
    <dbReference type="NCBI Taxonomy" id="1349410"/>
    <lineage>
        <taxon>Viruses</taxon>
        <taxon>Pandoravirus</taxon>
    </lineage>
</organism>
<name>S4W2R3_9VIRU</name>
<accession>S4W2R3</accession>
<dbReference type="EMBL" id="KC977571">
    <property type="protein sequence ID" value="AGO84842.1"/>
    <property type="molecule type" value="Genomic_DNA"/>
</dbReference>